<sequence>MAEATIRTPGTVTVRQNGVTMEIAWEPDFGRRWNERYEKGQFRYDEEVLRMVTPYVPVDTTMLRDSAIVASDIGGGLLEWATNYATKQYYDTADSRIYAPLAGGHWGERCKADNLVYFESFARKVVAI</sequence>
<name>A0A9D2TL79_9FIRM</name>
<gene>
    <name evidence="1" type="ORF">H9698_10540</name>
</gene>
<dbReference type="AlphaFoldDB" id="A0A9D2TL79"/>
<organism evidence="1 2">
    <name type="scientific">Candidatus Ruthenibacterium merdavium</name>
    <dbReference type="NCBI Taxonomy" id="2838752"/>
    <lineage>
        <taxon>Bacteria</taxon>
        <taxon>Bacillati</taxon>
        <taxon>Bacillota</taxon>
        <taxon>Clostridia</taxon>
        <taxon>Eubacteriales</taxon>
        <taxon>Oscillospiraceae</taxon>
        <taxon>Ruthenibacterium</taxon>
    </lineage>
</organism>
<dbReference type="EMBL" id="DWWA01000053">
    <property type="protein sequence ID" value="HJC73211.1"/>
    <property type="molecule type" value="Genomic_DNA"/>
</dbReference>
<evidence type="ECO:0000313" key="1">
    <source>
        <dbReference type="EMBL" id="HJC73211.1"/>
    </source>
</evidence>
<reference evidence="1" key="1">
    <citation type="journal article" date="2021" name="PeerJ">
        <title>Extensive microbial diversity within the chicken gut microbiome revealed by metagenomics and culture.</title>
        <authorList>
            <person name="Gilroy R."/>
            <person name="Ravi A."/>
            <person name="Getino M."/>
            <person name="Pursley I."/>
            <person name="Horton D.L."/>
            <person name="Alikhan N.F."/>
            <person name="Baker D."/>
            <person name="Gharbi K."/>
            <person name="Hall N."/>
            <person name="Watson M."/>
            <person name="Adriaenssens E.M."/>
            <person name="Foster-Nyarko E."/>
            <person name="Jarju S."/>
            <person name="Secka A."/>
            <person name="Antonio M."/>
            <person name="Oren A."/>
            <person name="Chaudhuri R.R."/>
            <person name="La Ragione R."/>
            <person name="Hildebrand F."/>
            <person name="Pallen M.J."/>
        </authorList>
    </citation>
    <scope>NUCLEOTIDE SEQUENCE</scope>
    <source>
        <strain evidence="1">5933</strain>
    </source>
</reference>
<comment type="caution">
    <text evidence="1">The sequence shown here is derived from an EMBL/GenBank/DDBJ whole genome shotgun (WGS) entry which is preliminary data.</text>
</comment>
<proteinExistence type="predicted"/>
<dbReference type="InterPro" id="IPR021080">
    <property type="entry name" value="Minor_capsid_protein"/>
</dbReference>
<reference evidence="1" key="2">
    <citation type="submission" date="2021-04" db="EMBL/GenBank/DDBJ databases">
        <authorList>
            <person name="Gilroy R."/>
        </authorList>
    </citation>
    <scope>NUCLEOTIDE SEQUENCE</scope>
    <source>
        <strain evidence="1">5933</strain>
    </source>
</reference>
<evidence type="ECO:0000313" key="2">
    <source>
        <dbReference type="Proteomes" id="UP000823918"/>
    </source>
</evidence>
<dbReference type="Pfam" id="PF11114">
    <property type="entry name" value="Minor_capsid_2"/>
    <property type="match status" value="1"/>
</dbReference>
<dbReference type="Proteomes" id="UP000823918">
    <property type="component" value="Unassembled WGS sequence"/>
</dbReference>
<protein>
    <submittedName>
        <fullName evidence="1">Minor capsid protein</fullName>
    </submittedName>
</protein>
<accession>A0A9D2TL79</accession>